<dbReference type="VEuPathDB" id="FungiDB:FUN_016003"/>
<accession>A0A2N1MP55</accession>
<sequence>MEFFGSFGFAVKIFRFFGFLVPRSRFFGSFGSTGSSAFLVLRSSSFWQLKERNGNSEVGTSRGRSFISFSSSGETHQISSLLKEFEELKTLYQTDNELEINNNLESTPISQESDAYSSDEVSEDEDNEILTSAQIEKFRKIFDTIDGDDDEDEQKEQKKMEKLLNEQDEKAFKLVLQTSCCFALKEEVKACDINGGRLKKWANTRWHTMYDCVDSIMRHKVPLENVIF</sequence>
<dbReference type="EMBL" id="LLXL01001656">
    <property type="protein sequence ID" value="PKK63430.1"/>
    <property type="molecule type" value="Genomic_DNA"/>
</dbReference>
<evidence type="ECO:0000313" key="2">
    <source>
        <dbReference type="EMBL" id="PKK63430.1"/>
    </source>
</evidence>
<evidence type="ECO:0000256" key="1">
    <source>
        <dbReference type="SAM" id="MobiDB-lite"/>
    </source>
</evidence>
<feature type="region of interest" description="Disordered" evidence="1">
    <location>
        <begin position="103"/>
        <end position="123"/>
    </location>
</feature>
<dbReference type="AlphaFoldDB" id="A0A2N1MP55"/>
<organism evidence="2 3">
    <name type="scientific">Rhizophagus irregularis</name>
    <dbReference type="NCBI Taxonomy" id="588596"/>
    <lineage>
        <taxon>Eukaryota</taxon>
        <taxon>Fungi</taxon>
        <taxon>Fungi incertae sedis</taxon>
        <taxon>Mucoromycota</taxon>
        <taxon>Glomeromycotina</taxon>
        <taxon>Glomeromycetes</taxon>
        <taxon>Glomerales</taxon>
        <taxon>Glomeraceae</taxon>
        <taxon>Rhizophagus</taxon>
    </lineage>
</organism>
<gene>
    <name evidence="2" type="ORF">RhiirC2_716991</name>
</gene>
<evidence type="ECO:0000313" key="3">
    <source>
        <dbReference type="Proteomes" id="UP000233469"/>
    </source>
</evidence>
<reference evidence="2 3" key="1">
    <citation type="submission" date="2016-04" db="EMBL/GenBank/DDBJ databases">
        <title>Genome analyses suggest a sexual origin of heterokaryosis in a supposedly ancient asexual fungus.</title>
        <authorList>
            <person name="Ropars J."/>
            <person name="Sedzielewska K."/>
            <person name="Noel J."/>
            <person name="Charron P."/>
            <person name="Farinelli L."/>
            <person name="Marton T."/>
            <person name="Kruger M."/>
            <person name="Pelin A."/>
            <person name="Brachmann A."/>
            <person name="Corradi N."/>
        </authorList>
    </citation>
    <scope>NUCLEOTIDE SEQUENCE [LARGE SCALE GENOMIC DNA]</scope>
    <source>
        <strain evidence="2 3">C2</strain>
    </source>
</reference>
<reference evidence="2 3" key="2">
    <citation type="submission" date="2017-10" db="EMBL/GenBank/DDBJ databases">
        <title>Extensive intraspecific genome diversity in a model arbuscular mycorrhizal fungus.</title>
        <authorList>
            <person name="Chen E.C.H."/>
            <person name="Morin E."/>
            <person name="Baudet D."/>
            <person name="Noel J."/>
            <person name="Ndikumana S."/>
            <person name="Charron P."/>
            <person name="St-Onge C."/>
            <person name="Giorgi J."/>
            <person name="Grigoriev I.V."/>
            <person name="Roux C."/>
            <person name="Martin F.M."/>
            <person name="Corradi N."/>
        </authorList>
    </citation>
    <scope>NUCLEOTIDE SEQUENCE [LARGE SCALE GENOMIC DNA]</scope>
    <source>
        <strain evidence="2 3">C2</strain>
    </source>
</reference>
<comment type="caution">
    <text evidence="2">The sequence shown here is derived from an EMBL/GenBank/DDBJ whole genome shotgun (WGS) entry which is preliminary data.</text>
</comment>
<protein>
    <submittedName>
        <fullName evidence="2">Uncharacterized protein</fullName>
    </submittedName>
</protein>
<name>A0A2N1MP55_9GLOM</name>
<proteinExistence type="predicted"/>
<dbReference type="Proteomes" id="UP000233469">
    <property type="component" value="Unassembled WGS sequence"/>
</dbReference>
<dbReference type="VEuPathDB" id="FungiDB:RhiirA1_517413"/>